<dbReference type="OrthoDB" id="1934390at2759"/>
<evidence type="ECO:0000313" key="3">
    <source>
        <dbReference type="RefSeq" id="XP_009767394.1"/>
    </source>
</evidence>
<sequence>ENWVVVYLLLLLAVSFYSTRNCKEIEIGIRNSTIVSEAEISKEAERVRSRKMNQNMSAFLIGMVGAAFTLGAYSQPWMTPTQSITTGLITLMFGLLVREGFISL</sequence>
<dbReference type="AlphaFoldDB" id="A0A1U7VYC6"/>
<feature type="transmembrane region" description="Helical" evidence="1">
    <location>
        <begin position="80"/>
        <end position="97"/>
    </location>
</feature>
<evidence type="ECO:0000256" key="1">
    <source>
        <dbReference type="SAM" id="Phobius"/>
    </source>
</evidence>
<keyword evidence="1" id="KW-0472">Membrane</keyword>
<dbReference type="RefSeq" id="XP_009767394.1">
    <property type="nucleotide sequence ID" value="XM_009769092.1"/>
</dbReference>
<keyword evidence="1" id="KW-0812">Transmembrane</keyword>
<dbReference type="Proteomes" id="UP000189701">
    <property type="component" value="Unplaced"/>
</dbReference>
<evidence type="ECO:0000313" key="2">
    <source>
        <dbReference type="Proteomes" id="UP000189701"/>
    </source>
</evidence>
<reference evidence="2" key="1">
    <citation type="journal article" date="2013" name="Genome Biol.">
        <title>Reference genomes and transcriptomes of Nicotiana sylvestris and Nicotiana tomentosiformis.</title>
        <authorList>
            <person name="Sierro N."/>
            <person name="Battey J.N."/>
            <person name="Ouadi S."/>
            <person name="Bovet L."/>
            <person name="Goepfert S."/>
            <person name="Bakaher N."/>
            <person name="Peitsch M.C."/>
            <person name="Ivanov N.V."/>
        </authorList>
    </citation>
    <scope>NUCLEOTIDE SEQUENCE [LARGE SCALE GENOMIC DNA]</scope>
</reference>
<dbReference type="eggNOG" id="ENOG502S8PA">
    <property type="taxonomic scope" value="Eukaryota"/>
</dbReference>
<feature type="transmembrane region" description="Helical" evidence="1">
    <location>
        <begin position="56"/>
        <end position="74"/>
    </location>
</feature>
<keyword evidence="1" id="KW-1133">Transmembrane helix</keyword>
<proteinExistence type="predicted"/>
<gene>
    <name evidence="3" type="primary">LOC104218568</name>
</gene>
<organism evidence="2 3">
    <name type="scientific">Nicotiana sylvestris</name>
    <name type="common">Wood tobacco</name>
    <name type="synonym">South American tobacco</name>
    <dbReference type="NCBI Taxonomy" id="4096"/>
    <lineage>
        <taxon>Eukaryota</taxon>
        <taxon>Viridiplantae</taxon>
        <taxon>Streptophyta</taxon>
        <taxon>Embryophyta</taxon>
        <taxon>Tracheophyta</taxon>
        <taxon>Spermatophyta</taxon>
        <taxon>Magnoliopsida</taxon>
        <taxon>eudicotyledons</taxon>
        <taxon>Gunneridae</taxon>
        <taxon>Pentapetalae</taxon>
        <taxon>asterids</taxon>
        <taxon>lamiids</taxon>
        <taxon>Solanales</taxon>
        <taxon>Solanaceae</taxon>
        <taxon>Nicotianoideae</taxon>
        <taxon>Nicotianeae</taxon>
        <taxon>Nicotiana</taxon>
    </lineage>
</organism>
<keyword evidence="2" id="KW-1185">Reference proteome</keyword>
<name>A0A1U7VYC6_NICSY</name>
<accession>A0A1U7VYC6</accession>
<feature type="non-terminal residue" evidence="3">
    <location>
        <position position="1"/>
    </location>
</feature>
<reference evidence="3" key="2">
    <citation type="submission" date="2025-08" db="UniProtKB">
        <authorList>
            <consortium name="RefSeq"/>
        </authorList>
    </citation>
    <scope>IDENTIFICATION</scope>
    <source>
        <tissue evidence="3">Leaf</tissue>
    </source>
</reference>
<protein>
    <submittedName>
        <fullName evidence="3">Uncharacterized protein LOC104218568</fullName>
    </submittedName>
</protein>